<gene>
    <name evidence="1" type="ORF">AVDCRST_MAG19-4887</name>
</gene>
<organism evidence="1">
    <name type="scientific">uncultured Thermomicrobiales bacterium</name>
    <dbReference type="NCBI Taxonomy" id="1645740"/>
    <lineage>
        <taxon>Bacteria</taxon>
        <taxon>Pseudomonadati</taxon>
        <taxon>Thermomicrobiota</taxon>
        <taxon>Thermomicrobia</taxon>
        <taxon>Thermomicrobiales</taxon>
        <taxon>environmental samples</taxon>
    </lineage>
</organism>
<protein>
    <submittedName>
        <fullName evidence="1">Uncharacterized protein</fullName>
    </submittedName>
</protein>
<name>A0A6J4VTG3_9BACT</name>
<reference evidence="1" key="1">
    <citation type="submission" date="2020-02" db="EMBL/GenBank/DDBJ databases">
        <authorList>
            <person name="Meier V. D."/>
        </authorList>
    </citation>
    <scope>NUCLEOTIDE SEQUENCE</scope>
    <source>
        <strain evidence="1">AVDCRST_MAG19</strain>
    </source>
</reference>
<proteinExistence type="predicted"/>
<sequence length="60" mass="6061">MTCLEDRACCQVGSTLCGGECRVTDRCRACRNGACVYLCAEGETCIGGACGDRGSTGCGG</sequence>
<dbReference type="EMBL" id="CADCWL010000259">
    <property type="protein sequence ID" value="CAA9586368.1"/>
    <property type="molecule type" value="Genomic_DNA"/>
</dbReference>
<evidence type="ECO:0000313" key="1">
    <source>
        <dbReference type="EMBL" id="CAA9586368.1"/>
    </source>
</evidence>
<accession>A0A6J4VTG3</accession>
<dbReference type="AlphaFoldDB" id="A0A6J4VTG3"/>